<name>A0A4Q2SV46_9HYPH</name>
<sequence length="81" mass="9216">MSHTTNCLIAHHIVAEFKVLKETYDRYLDRMDELVCLLDEDSEIRKMAGFLADGTDDVTQYVLNGKHVVSGIEAMLKKEEA</sequence>
<comment type="caution">
    <text evidence="1">The sequence shown here is derived from an EMBL/GenBank/DDBJ whole genome shotgun (WGS) entry which is preliminary data.</text>
</comment>
<dbReference type="EMBL" id="SDVB01000253">
    <property type="protein sequence ID" value="RYC09885.1"/>
    <property type="molecule type" value="Genomic_DNA"/>
</dbReference>
<evidence type="ECO:0000313" key="1">
    <source>
        <dbReference type="EMBL" id="RYC09885.1"/>
    </source>
</evidence>
<protein>
    <submittedName>
        <fullName evidence="1">Uncharacterized protein</fullName>
    </submittedName>
</protein>
<dbReference type="AlphaFoldDB" id="A0A4Q2SV46"/>
<proteinExistence type="predicted"/>
<evidence type="ECO:0000313" key="2">
    <source>
        <dbReference type="Proteomes" id="UP000291088"/>
    </source>
</evidence>
<dbReference type="RefSeq" id="WP_129333284.1">
    <property type="nucleotide sequence ID" value="NZ_SDVB01000253.1"/>
</dbReference>
<dbReference type="Proteomes" id="UP000291088">
    <property type="component" value="Unassembled WGS sequence"/>
</dbReference>
<organism evidence="1 2">
    <name type="scientific">Ciceribacter ferrooxidans</name>
    <dbReference type="NCBI Taxonomy" id="2509717"/>
    <lineage>
        <taxon>Bacteria</taxon>
        <taxon>Pseudomonadati</taxon>
        <taxon>Pseudomonadota</taxon>
        <taxon>Alphaproteobacteria</taxon>
        <taxon>Hyphomicrobiales</taxon>
        <taxon>Rhizobiaceae</taxon>
        <taxon>Ciceribacter</taxon>
    </lineage>
</organism>
<dbReference type="OrthoDB" id="9896839at2"/>
<gene>
    <name evidence="1" type="ORF">EUU22_17520</name>
</gene>
<accession>A0A4Q2SV46</accession>
<keyword evidence="2" id="KW-1185">Reference proteome</keyword>
<reference evidence="1 2" key="1">
    <citation type="submission" date="2019-01" db="EMBL/GenBank/DDBJ databases">
        <authorList>
            <person name="Deng T."/>
        </authorList>
    </citation>
    <scope>NUCLEOTIDE SEQUENCE [LARGE SCALE GENOMIC DNA]</scope>
    <source>
        <strain evidence="1 2">F8825</strain>
    </source>
</reference>